<dbReference type="PANTHER" id="PTHR21340:SF0">
    <property type="entry name" value="BIS(5'-NUCLEOSYL)-TETRAPHOSPHATASE [ASYMMETRICAL]"/>
    <property type="match status" value="1"/>
</dbReference>
<dbReference type="GO" id="GO:0006754">
    <property type="term" value="P:ATP biosynthetic process"/>
    <property type="evidence" value="ECO:0007669"/>
    <property type="project" value="TreeGrafter"/>
</dbReference>
<evidence type="ECO:0000256" key="4">
    <source>
        <dbReference type="ARBA" id="ARBA00022801"/>
    </source>
</evidence>
<comment type="similarity">
    <text evidence="1">Belongs to the Nudix hydrolase family.</text>
</comment>
<evidence type="ECO:0000256" key="2">
    <source>
        <dbReference type="ARBA" id="ARBA00018911"/>
    </source>
</evidence>
<dbReference type="EMBL" id="LAZR01000060">
    <property type="protein sequence ID" value="KKN97072.1"/>
    <property type="molecule type" value="Genomic_DNA"/>
</dbReference>
<dbReference type="AlphaFoldDB" id="A0A0F9VBB8"/>
<sequence>MPLEKSAGAIIFRQPRSRTPKENKFPTGQASSLWGKNKEIKYLLLHYPSGSKPKKDYWDFPKGHIEKGEEEIDTAKREIKEETGLDDIEIIEGFKEHIKYFFRFKGQAIFKIVTFYLAKTQTEDVKISFEHIGYQWLAYEKAFNQLTFDNAKEILRKARQFLEK</sequence>
<evidence type="ECO:0000256" key="6">
    <source>
        <dbReference type="SAM" id="MobiDB-lite"/>
    </source>
</evidence>
<protein>
    <recommendedName>
        <fullName evidence="2">Bis(5'-nucleosyl)-tetraphosphatase [asymmetrical]</fullName>
    </recommendedName>
    <alternativeName>
        <fullName evidence="5">Diadenosine 5',5'''-P1,P4-tetraphosphate asymmetrical hydrolase</fullName>
    </alternativeName>
</protein>
<dbReference type="SUPFAM" id="SSF55811">
    <property type="entry name" value="Nudix"/>
    <property type="match status" value="1"/>
</dbReference>
<dbReference type="PANTHER" id="PTHR21340">
    <property type="entry name" value="DIADENOSINE 5,5-P1,P4-TETRAPHOSPHATE PYROPHOSPHOHYDROLASE MUTT"/>
    <property type="match status" value="1"/>
</dbReference>
<reference evidence="8" key="1">
    <citation type="journal article" date="2015" name="Nature">
        <title>Complex archaea that bridge the gap between prokaryotes and eukaryotes.</title>
        <authorList>
            <person name="Spang A."/>
            <person name="Saw J.H."/>
            <person name="Jorgensen S.L."/>
            <person name="Zaremba-Niedzwiedzka K."/>
            <person name="Martijn J."/>
            <person name="Lind A.E."/>
            <person name="van Eijk R."/>
            <person name="Schleper C."/>
            <person name="Guy L."/>
            <person name="Ettema T.J."/>
        </authorList>
    </citation>
    <scope>NUCLEOTIDE SEQUENCE</scope>
</reference>
<dbReference type="InterPro" id="IPR020476">
    <property type="entry name" value="Nudix_hydrolase"/>
</dbReference>
<dbReference type="GO" id="GO:0000166">
    <property type="term" value="F:nucleotide binding"/>
    <property type="evidence" value="ECO:0007669"/>
    <property type="project" value="UniProtKB-KW"/>
</dbReference>
<dbReference type="PROSITE" id="PS51462">
    <property type="entry name" value="NUDIX"/>
    <property type="match status" value="1"/>
</dbReference>
<name>A0A0F9VBB8_9ZZZZ</name>
<proteinExistence type="inferred from homology"/>
<dbReference type="InterPro" id="IPR020084">
    <property type="entry name" value="NUDIX_hydrolase_CS"/>
</dbReference>
<evidence type="ECO:0000256" key="5">
    <source>
        <dbReference type="ARBA" id="ARBA00032644"/>
    </source>
</evidence>
<dbReference type="CDD" id="cd03428">
    <property type="entry name" value="NUDIX_Ap4A_Nudt2"/>
    <property type="match status" value="1"/>
</dbReference>
<keyword evidence="3" id="KW-0547">Nucleotide-binding</keyword>
<accession>A0A0F9VBB8</accession>
<dbReference type="PRINTS" id="PR00502">
    <property type="entry name" value="NUDIXFAMILY"/>
</dbReference>
<dbReference type="InterPro" id="IPR051325">
    <property type="entry name" value="Nudix_hydrolase_domain"/>
</dbReference>
<keyword evidence="4" id="KW-0378">Hydrolase</keyword>
<dbReference type="InterPro" id="IPR000086">
    <property type="entry name" value="NUDIX_hydrolase_dom"/>
</dbReference>
<dbReference type="Pfam" id="PF00293">
    <property type="entry name" value="NUDIX"/>
    <property type="match status" value="1"/>
</dbReference>
<organism evidence="8">
    <name type="scientific">marine sediment metagenome</name>
    <dbReference type="NCBI Taxonomy" id="412755"/>
    <lineage>
        <taxon>unclassified sequences</taxon>
        <taxon>metagenomes</taxon>
        <taxon>ecological metagenomes</taxon>
    </lineage>
</organism>
<evidence type="ECO:0000256" key="3">
    <source>
        <dbReference type="ARBA" id="ARBA00022741"/>
    </source>
</evidence>
<evidence type="ECO:0000259" key="7">
    <source>
        <dbReference type="PROSITE" id="PS51462"/>
    </source>
</evidence>
<evidence type="ECO:0000313" key="8">
    <source>
        <dbReference type="EMBL" id="KKN97072.1"/>
    </source>
</evidence>
<comment type="caution">
    <text evidence="8">The sequence shown here is derived from an EMBL/GenBank/DDBJ whole genome shotgun (WGS) entry which is preliminary data.</text>
</comment>
<feature type="domain" description="Nudix hydrolase" evidence="7">
    <location>
        <begin position="2"/>
        <end position="163"/>
    </location>
</feature>
<dbReference type="GO" id="GO:0006167">
    <property type="term" value="P:AMP biosynthetic process"/>
    <property type="evidence" value="ECO:0007669"/>
    <property type="project" value="TreeGrafter"/>
</dbReference>
<dbReference type="InterPro" id="IPR003565">
    <property type="entry name" value="Tetra_PHTase"/>
</dbReference>
<dbReference type="PROSITE" id="PS00893">
    <property type="entry name" value="NUDIX_BOX"/>
    <property type="match status" value="1"/>
</dbReference>
<dbReference type="GO" id="GO:0004081">
    <property type="term" value="F:bis(5'-nucleosyl)-tetraphosphatase (asymmetrical) activity"/>
    <property type="evidence" value="ECO:0007669"/>
    <property type="project" value="TreeGrafter"/>
</dbReference>
<feature type="region of interest" description="Disordered" evidence="6">
    <location>
        <begin position="1"/>
        <end position="30"/>
    </location>
</feature>
<dbReference type="InterPro" id="IPR015797">
    <property type="entry name" value="NUDIX_hydrolase-like_dom_sf"/>
</dbReference>
<gene>
    <name evidence="8" type="ORF">LCGC14_0160290</name>
</gene>
<evidence type="ECO:0000256" key="1">
    <source>
        <dbReference type="ARBA" id="ARBA00005582"/>
    </source>
</evidence>
<dbReference type="Gene3D" id="3.90.79.10">
    <property type="entry name" value="Nucleoside Triphosphate Pyrophosphohydrolase"/>
    <property type="match status" value="1"/>
</dbReference>